<accession>A0ABX0UNH9</accession>
<sequence>MEAKGITHQQIKRIGRHHAVDLQDQLAVEEPLEIRIAYRSEGRMTQKAISVTMRTPGNDAELAVGFLFSEGIIKLHTEIKEVAIPTFEENIVLVTLADSFEPALKSLERNFYTTSSCGVCGKASIDAIKTVSDFKVPSQSIQINREVIFQLDQQIEAQQHIFESTGGLHASFLFDQHGDFLMLREDVGRHNALDKLIGATFLADKLPLFQHILLLSGRASFELIQKAAMAGIQIVAAIGAPSSLAVQLAEESDITLIGFLRNERFNIYTGFHRILDI</sequence>
<dbReference type="PIRSF" id="PIRSF015626">
    <property type="entry name" value="FdhD"/>
    <property type="match status" value="1"/>
</dbReference>
<dbReference type="NCBIfam" id="NF001943">
    <property type="entry name" value="PRK00724.1-2"/>
    <property type="match status" value="1"/>
</dbReference>
<evidence type="ECO:0000256" key="1">
    <source>
        <dbReference type="ARBA" id="ARBA00022490"/>
    </source>
</evidence>
<dbReference type="EMBL" id="JAASQJ010000002">
    <property type="protein sequence ID" value="NIJ53245.1"/>
    <property type="molecule type" value="Genomic_DNA"/>
</dbReference>
<protein>
    <recommendedName>
        <fullName evidence="3">Sulfur carrier protein FdhD</fullName>
    </recommendedName>
</protein>
<feature type="binding site" evidence="3">
    <location>
        <begin position="259"/>
        <end position="264"/>
    </location>
    <ligand>
        <name>Mo-bis(molybdopterin guanine dinucleotide)</name>
        <dbReference type="ChEBI" id="CHEBI:60539"/>
    </ligand>
</feature>
<keyword evidence="2 3" id="KW-0501">Molybdenum cofactor biosynthesis</keyword>
<dbReference type="Gene3D" id="3.40.140.10">
    <property type="entry name" value="Cytidine Deaminase, domain 2"/>
    <property type="match status" value="1"/>
</dbReference>
<dbReference type="PANTHER" id="PTHR30592:SF1">
    <property type="entry name" value="SULFUR CARRIER PROTEIN FDHD"/>
    <property type="match status" value="1"/>
</dbReference>
<organism evidence="4 5">
    <name type="scientific">Dyadobacter arcticus</name>
    <dbReference type="NCBI Taxonomy" id="1078754"/>
    <lineage>
        <taxon>Bacteria</taxon>
        <taxon>Pseudomonadati</taxon>
        <taxon>Bacteroidota</taxon>
        <taxon>Cytophagia</taxon>
        <taxon>Cytophagales</taxon>
        <taxon>Spirosomataceae</taxon>
        <taxon>Dyadobacter</taxon>
    </lineage>
</organism>
<evidence type="ECO:0000313" key="5">
    <source>
        <dbReference type="Proteomes" id="UP001179181"/>
    </source>
</evidence>
<evidence type="ECO:0000256" key="3">
    <source>
        <dbReference type="HAMAP-Rule" id="MF_00187"/>
    </source>
</evidence>
<dbReference type="RefSeq" id="WP_167270197.1">
    <property type="nucleotide sequence ID" value="NZ_JAASQJ010000002.1"/>
</dbReference>
<reference evidence="4 5" key="1">
    <citation type="submission" date="2020-03" db="EMBL/GenBank/DDBJ databases">
        <title>Genomic Encyclopedia of Type Strains, Phase IV (KMG-IV): sequencing the most valuable type-strain genomes for metagenomic binning, comparative biology and taxonomic classification.</title>
        <authorList>
            <person name="Goeker M."/>
        </authorList>
    </citation>
    <scope>NUCLEOTIDE SEQUENCE [LARGE SCALE GENOMIC DNA]</scope>
    <source>
        <strain evidence="4 5">DSM 102865</strain>
    </source>
</reference>
<dbReference type="InterPro" id="IPR003786">
    <property type="entry name" value="FdhD"/>
</dbReference>
<feature type="active site" description="Cysteine persulfide intermediate" evidence="3">
    <location>
        <position position="117"/>
    </location>
</feature>
<comment type="subcellular location">
    <subcellularLocation>
        <location evidence="3">Cytoplasm</location>
    </subcellularLocation>
</comment>
<comment type="similarity">
    <text evidence="3">Belongs to the FdhD family.</text>
</comment>
<dbReference type="Gene3D" id="3.10.20.10">
    <property type="match status" value="1"/>
</dbReference>
<comment type="function">
    <text evidence="3">Required for formate dehydrogenase (FDH) activity. Acts as a sulfur carrier protein that transfers sulfur from IscS to the molybdenum cofactor prior to its insertion into FDH.</text>
</comment>
<dbReference type="PANTHER" id="PTHR30592">
    <property type="entry name" value="FORMATE DEHYDROGENASE"/>
    <property type="match status" value="1"/>
</dbReference>
<keyword evidence="5" id="KW-1185">Reference proteome</keyword>
<dbReference type="Proteomes" id="UP001179181">
    <property type="component" value="Unassembled WGS sequence"/>
</dbReference>
<dbReference type="InterPro" id="IPR016193">
    <property type="entry name" value="Cytidine_deaminase-like"/>
</dbReference>
<comment type="caution">
    <text evidence="4">The sequence shown here is derived from an EMBL/GenBank/DDBJ whole genome shotgun (WGS) entry which is preliminary data.</text>
</comment>
<dbReference type="NCBIfam" id="TIGR00129">
    <property type="entry name" value="fdhD_narQ"/>
    <property type="match status" value="1"/>
</dbReference>
<dbReference type="Pfam" id="PF02634">
    <property type="entry name" value="FdhD-NarQ"/>
    <property type="match status" value="1"/>
</dbReference>
<gene>
    <name evidence="3" type="primary">fdhD</name>
    <name evidence="4" type="ORF">FHS68_002415</name>
</gene>
<evidence type="ECO:0000256" key="2">
    <source>
        <dbReference type="ARBA" id="ARBA00023150"/>
    </source>
</evidence>
<name>A0ABX0UNH9_9BACT</name>
<dbReference type="HAMAP" id="MF_00187">
    <property type="entry name" value="FdhD"/>
    <property type="match status" value="1"/>
</dbReference>
<evidence type="ECO:0000313" key="4">
    <source>
        <dbReference type="EMBL" id="NIJ53245.1"/>
    </source>
</evidence>
<dbReference type="SUPFAM" id="SSF53927">
    <property type="entry name" value="Cytidine deaminase-like"/>
    <property type="match status" value="1"/>
</dbReference>
<proteinExistence type="inferred from homology"/>
<keyword evidence="1 3" id="KW-0963">Cytoplasm</keyword>